<dbReference type="EMBL" id="PPSL01000001">
    <property type="protein sequence ID" value="PQJ12607.1"/>
    <property type="molecule type" value="Genomic_DNA"/>
</dbReference>
<dbReference type="GO" id="GO:1990281">
    <property type="term" value="C:efflux pump complex"/>
    <property type="evidence" value="ECO:0007669"/>
    <property type="project" value="TreeGrafter"/>
</dbReference>
<feature type="chain" id="PRO_5015770819" evidence="9">
    <location>
        <begin position="25"/>
        <end position="454"/>
    </location>
</feature>
<keyword evidence="9" id="KW-0732">Signal</keyword>
<keyword evidence="11" id="KW-1185">Reference proteome</keyword>
<organism evidence="10 11">
    <name type="scientific">Flavipsychrobacter stenotrophus</name>
    <dbReference type="NCBI Taxonomy" id="2077091"/>
    <lineage>
        <taxon>Bacteria</taxon>
        <taxon>Pseudomonadati</taxon>
        <taxon>Bacteroidota</taxon>
        <taxon>Chitinophagia</taxon>
        <taxon>Chitinophagales</taxon>
        <taxon>Chitinophagaceae</taxon>
        <taxon>Flavipsychrobacter</taxon>
    </lineage>
</organism>
<dbReference type="RefSeq" id="WP_105037490.1">
    <property type="nucleotide sequence ID" value="NZ_PPSL01000001.1"/>
</dbReference>
<evidence type="ECO:0000256" key="6">
    <source>
        <dbReference type="ARBA" id="ARBA00023136"/>
    </source>
</evidence>
<dbReference type="InterPro" id="IPR051906">
    <property type="entry name" value="TolC-like"/>
</dbReference>
<sequence>MSNSIYKLSIAAALAIIAGGNVSAQTTRNLSMTEAIDLSLKNSKELKLSAAKVDEAVANRHEMWNNHLPDLKVSATYLRLNNPTIDLKIKLPGSSSSDTTKTSGTSKGVEVNQAAYAMATATMPLFSGLRIKYGVESAKYLEQAAKLDAETDKEEVIQNTINAYSNLYKSLKTIDLIKENLKQQEQRVADFSNLEKNGLIARNDLLKVQLQQSNIELTLLDAQNNYNIACINMNLMLGLPEDAQLIPDSAAYAKQYEDGTIANWEVSALKNRKDLQSLGFKEKAAMAGIKATKGEYYPGVALTGGYIGAYVPDVLTLKAALNVGVGLQYNLGSIWKTGAKVNVATARLHQLQASEELMNDRLHLQINQAYQNYILSRRKIDVYAKAIEQANENYRITKNKYDNHMVNTTDLLDADVAQLQAKLNYTFAKADAVVAYKKLQQTAGTLADDFQATR</sequence>
<dbReference type="AlphaFoldDB" id="A0A2S7T175"/>
<dbReference type="InterPro" id="IPR003423">
    <property type="entry name" value="OMP_efflux"/>
</dbReference>
<evidence type="ECO:0000313" key="11">
    <source>
        <dbReference type="Proteomes" id="UP000239872"/>
    </source>
</evidence>
<evidence type="ECO:0000256" key="2">
    <source>
        <dbReference type="ARBA" id="ARBA00007613"/>
    </source>
</evidence>
<dbReference type="GO" id="GO:0009279">
    <property type="term" value="C:cell outer membrane"/>
    <property type="evidence" value="ECO:0007669"/>
    <property type="project" value="UniProtKB-SubCell"/>
</dbReference>
<comment type="similarity">
    <text evidence="2">Belongs to the outer membrane factor (OMF) (TC 1.B.17) family.</text>
</comment>
<proteinExistence type="inferred from homology"/>
<feature type="signal peptide" evidence="9">
    <location>
        <begin position="1"/>
        <end position="24"/>
    </location>
</feature>
<name>A0A2S7T175_9BACT</name>
<evidence type="ECO:0000256" key="5">
    <source>
        <dbReference type="ARBA" id="ARBA00022692"/>
    </source>
</evidence>
<evidence type="ECO:0000256" key="4">
    <source>
        <dbReference type="ARBA" id="ARBA00022452"/>
    </source>
</evidence>
<evidence type="ECO:0000256" key="8">
    <source>
        <dbReference type="SAM" id="Coils"/>
    </source>
</evidence>
<gene>
    <name evidence="10" type="ORF">CJD36_002355</name>
</gene>
<keyword evidence="5" id="KW-0812">Transmembrane</keyword>
<feature type="coiled-coil region" evidence="8">
    <location>
        <begin position="380"/>
        <end position="407"/>
    </location>
</feature>
<evidence type="ECO:0000256" key="7">
    <source>
        <dbReference type="ARBA" id="ARBA00023237"/>
    </source>
</evidence>
<evidence type="ECO:0000256" key="3">
    <source>
        <dbReference type="ARBA" id="ARBA00022448"/>
    </source>
</evidence>
<dbReference type="Gene3D" id="1.20.1600.10">
    <property type="entry name" value="Outer membrane efflux proteins (OEP)"/>
    <property type="match status" value="1"/>
</dbReference>
<comment type="caution">
    <text evidence="10">The sequence shown here is derived from an EMBL/GenBank/DDBJ whole genome shotgun (WGS) entry which is preliminary data.</text>
</comment>
<dbReference type="OrthoDB" id="680214at2"/>
<dbReference type="Proteomes" id="UP000239872">
    <property type="component" value="Unassembled WGS sequence"/>
</dbReference>
<dbReference type="PANTHER" id="PTHR30026">
    <property type="entry name" value="OUTER MEMBRANE PROTEIN TOLC"/>
    <property type="match status" value="1"/>
</dbReference>
<dbReference type="SUPFAM" id="SSF56954">
    <property type="entry name" value="Outer membrane efflux proteins (OEP)"/>
    <property type="match status" value="1"/>
</dbReference>
<keyword evidence="3" id="KW-0813">Transport</keyword>
<evidence type="ECO:0000313" key="10">
    <source>
        <dbReference type="EMBL" id="PQJ12607.1"/>
    </source>
</evidence>
<dbReference type="Pfam" id="PF02321">
    <property type="entry name" value="OEP"/>
    <property type="match status" value="2"/>
</dbReference>
<comment type="subcellular location">
    <subcellularLocation>
        <location evidence="1">Cell outer membrane</location>
    </subcellularLocation>
</comment>
<protein>
    <submittedName>
        <fullName evidence="10">TolC family protein</fullName>
    </submittedName>
</protein>
<dbReference type="GO" id="GO:0015562">
    <property type="term" value="F:efflux transmembrane transporter activity"/>
    <property type="evidence" value="ECO:0007669"/>
    <property type="project" value="InterPro"/>
</dbReference>
<dbReference type="PANTHER" id="PTHR30026:SF21">
    <property type="entry name" value="SLR1270 PROTEIN"/>
    <property type="match status" value="1"/>
</dbReference>
<dbReference type="GO" id="GO:0015288">
    <property type="term" value="F:porin activity"/>
    <property type="evidence" value="ECO:0007669"/>
    <property type="project" value="TreeGrafter"/>
</dbReference>
<keyword evidence="6" id="KW-0472">Membrane</keyword>
<keyword evidence="7" id="KW-0998">Cell outer membrane</keyword>
<keyword evidence="4" id="KW-1134">Transmembrane beta strand</keyword>
<reference evidence="10 11" key="1">
    <citation type="submission" date="2018-01" db="EMBL/GenBank/DDBJ databases">
        <title>A novel member of the phylum Bacteroidetes isolated from glacier ice.</title>
        <authorList>
            <person name="Liu Q."/>
            <person name="Xin Y.-H."/>
        </authorList>
    </citation>
    <scope>NUCLEOTIDE SEQUENCE [LARGE SCALE GENOMIC DNA]</scope>
    <source>
        <strain evidence="10 11">RB1R16</strain>
    </source>
</reference>
<evidence type="ECO:0000256" key="9">
    <source>
        <dbReference type="SAM" id="SignalP"/>
    </source>
</evidence>
<evidence type="ECO:0000256" key="1">
    <source>
        <dbReference type="ARBA" id="ARBA00004442"/>
    </source>
</evidence>
<keyword evidence="8" id="KW-0175">Coiled coil</keyword>
<accession>A0A2S7T175</accession>